<feature type="region of interest" description="Disordered" evidence="1">
    <location>
        <begin position="292"/>
        <end position="322"/>
    </location>
</feature>
<gene>
    <name evidence="2" type="ORF">NLI96_g3743</name>
</gene>
<evidence type="ECO:0000313" key="2">
    <source>
        <dbReference type="EMBL" id="KAJ3487164.1"/>
    </source>
</evidence>
<dbReference type="Gene3D" id="3.80.10.10">
    <property type="entry name" value="Ribonuclease Inhibitor"/>
    <property type="match status" value="1"/>
</dbReference>
<dbReference type="InterPro" id="IPR006553">
    <property type="entry name" value="Leu-rich_rpt_Cys-con_subtyp"/>
</dbReference>
<reference evidence="2" key="1">
    <citation type="submission" date="2022-07" db="EMBL/GenBank/DDBJ databases">
        <title>Genome Sequence of Physisporinus lineatus.</title>
        <authorList>
            <person name="Buettner E."/>
        </authorList>
    </citation>
    <scope>NUCLEOTIDE SEQUENCE</scope>
    <source>
        <strain evidence="2">VT162</strain>
    </source>
</reference>
<dbReference type="Proteomes" id="UP001212997">
    <property type="component" value="Unassembled WGS sequence"/>
</dbReference>
<accession>A0AAD5YKT1</accession>
<proteinExistence type="predicted"/>
<name>A0AAD5YKT1_9APHY</name>
<evidence type="ECO:0000313" key="3">
    <source>
        <dbReference type="Proteomes" id="UP001212997"/>
    </source>
</evidence>
<dbReference type="InterPro" id="IPR032675">
    <property type="entry name" value="LRR_dom_sf"/>
</dbReference>
<protein>
    <submittedName>
        <fullName evidence="2">Uncharacterized protein</fullName>
    </submittedName>
</protein>
<dbReference type="SMART" id="SM00367">
    <property type="entry name" value="LRR_CC"/>
    <property type="match status" value="4"/>
</dbReference>
<dbReference type="AlphaFoldDB" id="A0AAD5YKT1"/>
<organism evidence="2 3">
    <name type="scientific">Meripilus lineatus</name>
    <dbReference type="NCBI Taxonomy" id="2056292"/>
    <lineage>
        <taxon>Eukaryota</taxon>
        <taxon>Fungi</taxon>
        <taxon>Dikarya</taxon>
        <taxon>Basidiomycota</taxon>
        <taxon>Agaricomycotina</taxon>
        <taxon>Agaricomycetes</taxon>
        <taxon>Polyporales</taxon>
        <taxon>Meripilaceae</taxon>
        <taxon>Meripilus</taxon>
    </lineage>
</organism>
<comment type="caution">
    <text evidence="2">The sequence shown here is derived from an EMBL/GenBank/DDBJ whole genome shotgun (WGS) entry which is preliminary data.</text>
</comment>
<dbReference type="EMBL" id="JANAWD010000100">
    <property type="protein sequence ID" value="KAJ3487164.1"/>
    <property type="molecule type" value="Genomic_DNA"/>
</dbReference>
<feature type="region of interest" description="Disordered" evidence="1">
    <location>
        <begin position="160"/>
        <end position="185"/>
    </location>
</feature>
<dbReference type="SUPFAM" id="SSF52047">
    <property type="entry name" value="RNI-like"/>
    <property type="match status" value="1"/>
</dbReference>
<sequence length="730" mass="81054">MQSIVNTYPPELLSLICFHIYSAGQPPPVPCLDPLILSENSTPTSIPSSYPPAHWPQTLVRRTLASLCLLNHAWYDAAKPWLWAKVEVRLPRSWMALVEEIGGGDEDVVDEDQEALLVGQTILEAENAALAAKNLIEGQYDASLAKDLHEKLMASLSGPDNHIPADLLSPPATRDPSPRRLRAKSKSPARWKLMRSINDAVQNVMDKDHPGIYVPTPHDPRPGRFIRHLDFNHFRTIGMRRLVDEGVNNRFVTGDRLQSILKEMPNLTAFGATEYMDGALTLPVLQELLLRGSPSRGRGRPSRGRDVIIPDPFDPEEEDRERRRECKELQALDLTGCVSAVFVKALTEFVNTHLISTSDTDSSDDEASRPRSRGRVRFRIQDEPLLFTGIQRLCLRGVKSVQPRILTSFVLAFPSLTHLDLSCTRVTPDLLTALASSTTVRLRALALERCNWLTGESIRRFLIDAPCTRDIRELSLYGDYTFPSPLSEEDLQDVLTNAPCFKSGELVYLDLSGTPLTKHMLTDICVAQPALRSLGLSYIRNLSLSAITQFLKTKAQNVEILTLVMTSPELGYGDQHVTTRNAAIVVHTQIIRPLCIPPFSFSLTNSKPKAKPPTNLRVIELATPLLTGLGVGADSWRIIKSKGGRGWYVDVASGWNAEVRGDDKENKSALRRDLPQGHPWRLELERLSDANGNVNGAVGWHARKMEVLNGHGLLGRESGLYGAVSFAYQG</sequence>
<evidence type="ECO:0000256" key="1">
    <source>
        <dbReference type="SAM" id="MobiDB-lite"/>
    </source>
</evidence>
<keyword evidence="3" id="KW-1185">Reference proteome</keyword>